<evidence type="ECO:0000313" key="2">
    <source>
        <dbReference type="Proteomes" id="UP001597391"/>
    </source>
</evidence>
<dbReference type="RefSeq" id="WP_377466879.1">
    <property type="nucleotide sequence ID" value="NZ_JBHUOP010000004.1"/>
</dbReference>
<gene>
    <name evidence="1" type="ORF">ACFSYH_10255</name>
</gene>
<proteinExistence type="predicted"/>
<keyword evidence="2" id="KW-1185">Reference proteome</keyword>
<name>A0ABW5XEP8_9MICO</name>
<comment type="caution">
    <text evidence="1">The sequence shown here is derived from an EMBL/GenBank/DDBJ whole genome shotgun (WGS) entry which is preliminary data.</text>
</comment>
<sequence length="423" mass="46337">MTVSNSHATSPILVSPPTRTVKVAAVADSDSYVKWAAATLEQLGSDFTTTLQVVRTAIAPSEAQIEAAVAGTRFERNLGGLSPQRISKTIESLREDAPDVVLLAGTGPTIEIIAAMTQRFARRPALISGIPGMALPARLKGIEFRAQGHAMIVHSHREAHEFGALLAERGVSQRLVVSHLPFLPPITSPHAHTPITSIVFTPQALVPSAPTSRSEILRALHETATKHPQIDVIVKVRALAGEQQTHNERFPYDALWQELCASDPTLDPGALRFATGPLINYLVPGSAHVTVSSTAALESMAAGLPTLILDDFGLNERLLNSVYANSGCIGSLADVTAVRFRLPEHEWMVQNYFHPEPSQLPDSLRLLADQSRNGTLPLNRPLNWRRRRRRLMRNYLRATLPPVLLQQLGRTRLRLRRLLRGGR</sequence>
<reference evidence="2" key="1">
    <citation type="journal article" date="2019" name="Int. J. Syst. Evol. Microbiol.">
        <title>The Global Catalogue of Microorganisms (GCM) 10K type strain sequencing project: providing services to taxonomists for standard genome sequencing and annotation.</title>
        <authorList>
            <consortium name="The Broad Institute Genomics Platform"/>
            <consortium name="The Broad Institute Genome Sequencing Center for Infectious Disease"/>
            <person name="Wu L."/>
            <person name="Ma J."/>
        </authorList>
    </citation>
    <scope>NUCLEOTIDE SEQUENCE [LARGE SCALE GENOMIC DNA]</scope>
    <source>
        <strain evidence="2">KCTC 33576</strain>
    </source>
</reference>
<evidence type="ECO:0000313" key="1">
    <source>
        <dbReference type="EMBL" id="MFD2840951.1"/>
    </source>
</evidence>
<dbReference type="Pfam" id="PF20471">
    <property type="entry name" value="DUF6716"/>
    <property type="match status" value="1"/>
</dbReference>
<protein>
    <submittedName>
        <fullName evidence="1">DUF6716 putative glycosyltransferase</fullName>
    </submittedName>
</protein>
<dbReference type="InterPro" id="IPR046561">
    <property type="entry name" value="DUF6716"/>
</dbReference>
<accession>A0ABW5XEP8</accession>
<dbReference type="Proteomes" id="UP001597391">
    <property type="component" value="Unassembled WGS sequence"/>
</dbReference>
<organism evidence="1 2">
    <name type="scientific">Populibacterium corticicola</name>
    <dbReference type="NCBI Taxonomy" id="1812826"/>
    <lineage>
        <taxon>Bacteria</taxon>
        <taxon>Bacillati</taxon>
        <taxon>Actinomycetota</taxon>
        <taxon>Actinomycetes</taxon>
        <taxon>Micrococcales</taxon>
        <taxon>Jonesiaceae</taxon>
        <taxon>Populibacterium</taxon>
    </lineage>
</organism>
<dbReference type="EMBL" id="JBHUOP010000004">
    <property type="protein sequence ID" value="MFD2840951.1"/>
    <property type="molecule type" value="Genomic_DNA"/>
</dbReference>